<sequence length="62" mass="7355">MNDLILKPKIQRIIKHDREVSPVNALFWLCLSSLKLKHYFMDMFAIFSKISELISIFKIRSS</sequence>
<accession>A0A2A5T3X9</accession>
<dbReference type="Proteomes" id="UP000219020">
    <property type="component" value="Unassembled WGS sequence"/>
</dbReference>
<name>A0A2A5T3X9_9GAMM</name>
<organism evidence="1 2">
    <name type="scientific">Candidatus Enterovibrio escicola</name>
    <dbReference type="NCBI Taxonomy" id="1927127"/>
    <lineage>
        <taxon>Bacteria</taxon>
        <taxon>Pseudomonadati</taxon>
        <taxon>Pseudomonadota</taxon>
        <taxon>Gammaproteobacteria</taxon>
        <taxon>Vibrionales</taxon>
        <taxon>Vibrionaceae</taxon>
        <taxon>Enterovibrio</taxon>
    </lineage>
</organism>
<evidence type="ECO:0000313" key="1">
    <source>
        <dbReference type="EMBL" id="PCS22856.1"/>
    </source>
</evidence>
<evidence type="ECO:0000313" key="2">
    <source>
        <dbReference type="Proteomes" id="UP000219020"/>
    </source>
</evidence>
<dbReference type="EMBL" id="NBYY01000013">
    <property type="protein sequence ID" value="PCS22856.1"/>
    <property type="molecule type" value="Genomic_DNA"/>
</dbReference>
<protein>
    <submittedName>
        <fullName evidence="1">Uncharacterized protein</fullName>
    </submittedName>
</protein>
<dbReference type="AlphaFoldDB" id="A0A2A5T3X9"/>
<gene>
    <name evidence="1" type="ORF">BTN49_1409</name>
</gene>
<keyword evidence="2" id="KW-1185">Reference proteome</keyword>
<comment type="caution">
    <text evidence="1">The sequence shown here is derived from an EMBL/GenBank/DDBJ whole genome shotgun (WGS) entry which is preliminary data.</text>
</comment>
<reference evidence="2" key="1">
    <citation type="submission" date="2017-04" db="EMBL/GenBank/DDBJ databases">
        <title>Genome evolution of the luminous symbionts of deep sea anglerfish.</title>
        <authorList>
            <person name="Hendry T.A."/>
        </authorList>
    </citation>
    <scope>NUCLEOTIDE SEQUENCE [LARGE SCALE GENOMIC DNA]</scope>
</reference>
<proteinExistence type="predicted"/>